<dbReference type="InterPro" id="IPR027417">
    <property type="entry name" value="P-loop_NTPase"/>
</dbReference>
<name>A0A410W6Q8_9CORY</name>
<accession>A0A410W6Q8</accession>
<keyword evidence="3" id="KW-1185">Reference proteome</keyword>
<dbReference type="AlphaFoldDB" id="A0A410W6Q8"/>
<dbReference type="KEGG" id="cpeg:CPELA_01730"/>
<evidence type="ECO:0000256" key="1">
    <source>
        <dbReference type="SAM" id="MobiDB-lite"/>
    </source>
</evidence>
<protein>
    <recommendedName>
        <fullName evidence="4">ABC transporter domain-containing protein</fullName>
    </recommendedName>
</protein>
<evidence type="ECO:0000313" key="3">
    <source>
        <dbReference type="Proteomes" id="UP000288929"/>
    </source>
</evidence>
<dbReference type="RefSeq" id="WP_128889206.1">
    <property type="nucleotide sequence ID" value="NZ_BMCX01000004.1"/>
</dbReference>
<feature type="region of interest" description="Disordered" evidence="1">
    <location>
        <begin position="234"/>
        <end position="313"/>
    </location>
</feature>
<gene>
    <name evidence="2" type="ORF">CPELA_01730</name>
</gene>
<dbReference type="Proteomes" id="UP000288929">
    <property type="component" value="Chromosome"/>
</dbReference>
<proteinExistence type="predicted"/>
<organism evidence="2 3">
    <name type="scientific">Corynebacterium pelargi</name>
    <dbReference type="NCBI Taxonomy" id="1471400"/>
    <lineage>
        <taxon>Bacteria</taxon>
        <taxon>Bacillati</taxon>
        <taxon>Actinomycetota</taxon>
        <taxon>Actinomycetes</taxon>
        <taxon>Mycobacteriales</taxon>
        <taxon>Corynebacteriaceae</taxon>
        <taxon>Corynebacterium</taxon>
    </lineage>
</organism>
<evidence type="ECO:0000313" key="2">
    <source>
        <dbReference type="EMBL" id="QAU51645.1"/>
    </source>
</evidence>
<reference evidence="2 3" key="1">
    <citation type="submission" date="2019-01" db="EMBL/GenBank/DDBJ databases">
        <authorList>
            <person name="Ruckert C."/>
            <person name="Busche T."/>
            <person name="Kalinowski J."/>
        </authorList>
    </citation>
    <scope>NUCLEOTIDE SEQUENCE [LARGE SCALE GENOMIC DNA]</scope>
    <source>
        <strain evidence="2 3">136/3</strain>
    </source>
</reference>
<dbReference type="OrthoDB" id="4927383at2"/>
<evidence type="ECO:0008006" key="4">
    <source>
        <dbReference type="Google" id="ProtNLM"/>
    </source>
</evidence>
<dbReference type="EMBL" id="CP035299">
    <property type="protein sequence ID" value="QAU51645.1"/>
    <property type="molecule type" value="Genomic_DNA"/>
</dbReference>
<sequence length="313" mass="34964">MDRQRTSPSKMHAVLQTRELVLVNGDSVPDLDILPGLSLIHCNPLLDAATLAMTIGGRLASKSGEVLVRSGHKRLSNKKVIQKSIALAGVPEVDSIEPRVPIRSIVREQVVWTSHWWQQVPKELSQIDRYQQAAKLLDFHLEDEQAKTTAPASLNPLESFQLRIVLALIARPEASVLLVNDIDGVRNVALRRELLQRLKGVAEKMAVVVLSTNALDRELCDHFIDLDNNPLGEAFQAPPQIEAPPSTSRAKKQIDVPSFQKPRLDYRRSSGERTGSQRHRSDGEFQKPKPQIVAPPKRRQASQFPPRFNGPRT</sequence>
<feature type="compositionally biased region" description="Basic and acidic residues" evidence="1">
    <location>
        <begin position="262"/>
        <end position="271"/>
    </location>
</feature>
<dbReference type="Gene3D" id="3.40.50.300">
    <property type="entry name" value="P-loop containing nucleotide triphosphate hydrolases"/>
    <property type="match status" value="1"/>
</dbReference>